<dbReference type="AlphaFoldDB" id="A0AB39U591"/>
<protein>
    <submittedName>
        <fullName evidence="3">D-proline reductase (Dithiol) protein PrdB</fullName>
        <ecNumber evidence="3">1.21.4.1</ecNumber>
    </submittedName>
</protein>
<proteinExistence type="predicted"/>
<dbReference type="EMBL" id="CP129674">
    <property type="protein sequence ID" value="XDS44126.1"/>
    <property type="molecule type" value="Genomic_DNA"/>
</dbReference>
<gene>
    <name evidence="3" type="primary">prdB</name>
    <name evidence="3" type="ORF">QN215_07605</name>
</gene>
<dbReference type="NCBIfam" id="TIGR04483">
    <property type="entry name" value="D_pro_red_PrdB"/>
    <property type="match status" value="1"/>
</dbReference>
<evidence type="ECO:0000256" key="2">
    <source>
        <dbReference type="ARBA" id="ARBA00023002"/>
    </source>
</evidence>
<sequence>MRVLSQLCERTVIIAHVFPRISTQNISTQESQDQIMVQHTMMKLTTSPGLRSEIYVPNTPKPVWTPLQKPLSQCSVAFITSGGIHNKKQTPFNTAGDYTYREIPSDTPSDELMVTHGGFDNSDINKDVNAMLPIDRLRELRDQGFIGSLVGTFYGFMGGGGNVDKFRNVTGPEIADKLKAEGADIVLATGGCGTCHRSATIVLRACEAAGMSTCLIAALPPIARQQGAPRITAPHVPIGSNAGEPNNKDMQTGILKDTLEAVEEFDHYGQLKMLPYEYRHNV</sequence>
<dbReference type="KEGG" id="baqk:QN215_07605"/>
<accession>A0AB39U591</accession>
<dbReference type="InterPro" id="IPR022787">
    <property type="entry name" value="D_pro_red_PrdB"/>
</dbReference>
<dbReference type="GO" id="GO:0050002">
    <property type="term" value="F:D-proline reductase activity"/>
    <property type="evidence" value="ECO:0007669"/>
    <property type="project" value="UniProtKB-EC"/>
</dbReference>
<evidence type="ECO:0000313" key="3">
    <source>
        <dbReference type="EMBL" id="XDS44126.1"/>
    </source>
</evidence>
<dbReference type="InterPro" id="IPR010187">
    <property type="entry name" value="Various_sel_PB"/>
</dbReference>
<organism evidence="3">
    <name type="scientific">Bifidobacterium aquikefiricola</name>
    <dbReference type="NCBI Taxonomy" id="3059038"/>
    <lineage>
        <taxon>Bacteria</taxon>
        <taxon>Bacillati</taxon>
        <taxon>Actinomycetota</taxon>
        <taxon>Actinomycetes</taxon>
        <taxon>Bifidobacteriales</taxon>
        <taxon>Bifidobacteriaceae</taxon>
        <taxon>Bifidobacterium</taxon>
    </lineage>
</organism>
<evidence type="ECO:0000256" key="1">
    <source>
        <dbReference type="ARBA" id="ARBA00022933"/>
    </source>
</evidence>
<reference evidence="3" key="1">
    <citation type="submission" date="2023-07" db="EMBL/GenBank/DDBJ databases">
        <title>Bifidobacterium aquikefiriaerophilum sp. nov. and Bifidobacterium eccum sp. nov., isolated from water kefir.</title>
        <authorList>
            <person name="Breselge S."/>
            <person name="Bellassi P."/>
            <person name="Barcenilla C."/>
            <person name="Alvarez-Ordonez A."/>
            <person name="Morelli L."/>
            <person name="Cotter P.D."/>
        </authorList>
    </citation>
    <scope>NUCLEOTIDE SEQUENCE</scope>
    <source>
        <strain evidence="3">WK041_4_12</strain>
    </source>
</reference>
<dbReference type="NCBIfam" id="TIGR01918">
    <property type="entry name" value="various_sel_PB"/>
    <property type="match status" value="1"/>
</dbReference>
<keyword evidence="1" id="KW-0712">Selenocysteine</keyword>
<keyword evidence="2 3" id="KW-0560">Oxidoreductase</keyword>
<dbReference type="EC" id="1.21.4.1" evidence="3"/>
<name>A0AB39U591_9BIFI</name>
<dbReference type="RefSeq" id="WP_369343722.1">
    <property type="nucleotide sequence ID" value="NZ_CP129674.1"/>
</dbReference>
<dbReference type="Pfam" id="PF07355">
    <property type="entry name" value="GRDB"/>
    <property type="match status" value="1"/>
</dbReference>